<protein>
    <submittedName>
        <fullName evidence="2">Type 12 methyltransferase</fullName>
    </submittedName>
</protein>
<dbReference type="AlphaFoldDB" id="A0A1Z4LHN5"/>
<keyword evidence="2" id="KW-0808">Transferase</keyword>
<dbReference type="Proteomes" id="UP000218418">
    <property type="component" value="Chromosome"/>
</dbReference>
<evidence type="ECO:0000313" key="3">
    <source>
        <dbReference type="Proteomes" id="UP000218418"/>
    </source>
</evidence>
<dbReference type="CDD" id="cd02440">
    <property type="entry name" value="AdoMet_MTases"/>
    <property type="match status" value="1"/>
</dbReference>
<gene>
    <name evidence="2" type="ORF">NIES267_01980</name>
</gene>
<feature type="domain" description="Methyltransferase" evidence="1">
    <location>
        <begin position="59"/>
        <end position="143"/>
    </location>
</feature>
<dbReference type="EMBL" id="AP018227">
    <property type="protein sequence ID" value="BAY80741.1"/>
    <property type="molecule type" value="Genomic_DNA"/>
</dbReference>
<dbReference type="InterPro" id="IPR029063">
    <property type="entry name" value="SAM-dependent_MTases_sf"/>
</dbReference>
<dbReference type="GO" id="GO:0008168">
    <property type="term" value="F:methyltransferase activity"/>
    <property type="evidence" value="ECO:0007669"/>
    <property type="project" value="UniProtKB-KW"/>
</dbReference>
<dbReference type="SUPFAM" id="SSF53335">
    <property type="entry name" value="S-adenosyl-L-methionine-dependent methyltransferases"/>
    <property type="match status" value="1"/>
</dbReference>
<evidence type="ECO:0000313" key="2">
    <source>
        <dbReference type="EMBL" id="BAY80741.1"/>
    </source>
</evidence>
<name>A0A1Z4LHN5_9CYAN</name>
<evidence type="ECO:0000259" key="1">
    <source>
        <dbReference type="Pfam" id="PF13847"/>
    </source>
</evidence>
<sequence length="227" mass="26508">MNIADAQIMEWEEDGLIISSRYQEKIAADGINSAKSLGERNYEKDFIFYSKLFEGIHFNDNISILDIGCGKGDLLAFINKYYPEVRVDKYLGLDIVASFIDVAQSNYPQYEFKMHNFVSKKFLPEEYFEIVVANGVLISRVRNYRDYIEYFVEKMLTCSSRHILFNLIAEVDSYSENYINYREIGRSTTFSKQVLESILKKLDNISYNIAEQQIFPDATDMFIRIDI</sequence>
<dbReference type="GO" id="GO:0032259">
    <property type="term" value="P:methylation"/>
    <property type="evidence" value="ECO:0007669"/>
    <property type="project" value="UniProtKB-KW"/>
</dbReference>
<keyword evidence="3" id="KW-1185">Reference proteome</keyword>
<proteinExistence type="predicted"/>
<organism evidence="2 3">
    <name type="scientific">Calothrix parasitica NIES-267</name>
    <dbReference type="NCBI Taxonomy" id="1973488"/>
    <lineage>
        <taxon>Bacteria</taxon>
        <taxon>Bacillati</taxon>
        <taxon>Cyanobacteriota</taxon>
        <taxon>Cyanophyceae</taxon>
        <taxon>Nostocales</taxon>
        <taxon>Calotrichaceae</taxon>
        <taxon>Calothrix</taxon>
    </lineage>
</organism>
<reference evidence="2 3" key="1">
    <citation type="submission" date="2017-06" db="EMBL/GenBank/DDBJ databases">
        <title>Genome sequencing of cyanobaciteial culture collection at National Institute for Environmental Studies (NIES).</title>
        <authorList>
            <person name="Hirose Y."/>
            <person name="Shimura Y."/>
            <person name="Fujisawa T."/>
            <person name="Nakamura Y."/>
            <person name="Kawachi M."/>
        </authorList>
    </citation>
    <scope>NUCLEOTIDE SEQUENCE [LARGE SCALE GENOMIC DNA]</scope>
    <source>
        <strain evidence="2 3">NIES-267</strain>
    </source>
</reference>
<dbReference type="Gene3D" id="3.40.50.150">
    <property type="entry name" value="Vaccinia Virus protein VP39"/>
    <property type="match status" value="1"/>
</dbReference>
<dbReference type="Pfam" id="PF13847">
    <property type="entry name" value="Methyltransf_31"/>
    <property type="match status" value="1"/>
</dbReference>
<dbReference type="OrthoDB" id="9791837at2"/>
<dbReference type="InterPro" id="IPR025714">
    <property type="entry name" value="Methyltranfer_dom"/>
</dbReference>
<accession>A0A1Z4LHN5</accession>
<keyword evidence="2" id="KW-0489">Methyltransferase</keyword>